<reference evidence="1 2" key="2">
    <citation type="journal article" date="2022" name="Mol. Ecol. Resour.">
        <title>The genomes of chicory, endive, great burdock and yacon provide insights into Asteraceae paleo-polyploidization history and plant inulin production.</title>
        <authorList>
            <person name="Fan W."/>
            <person name="Wang S."/>
            <person name="Wang H."/>
            <person name="Wang A."/>
            <person name="Jiang F."/>
            <person name="Liu H."/>
            <person name="Zhao H."/>
            <person name="Xu D."/>
            <person name="Zhang Y."/>
        </authorList>
    </citation>
    <scope>NUCLEOTIDE SEQUENCE [LARGE SCALE GENOMIC DNA]</scope>
    <source>
        <strain evidence="2">cv. Niubang</strain>
    </source>
</reference>
<dbReference type="EMBL" id="CM042049">
    <property type="protein sequence ID" value="KAI3746932.1"/>
    <property type="molecule type" value="Genomic_DNA"/>
</dbReference>
<comment type="caution">
    <text evidence="1">The sequence shown here is derived from an EMBL/GenBank/DDBJ whole genome shotgun (WGS) entry which is preliminary data.</text>
</comment>
<evidence type="ECO:0000313" key="2">
    <source>
        <dbReference type="Proteomes" id="UP001055879"/>
    </source>
</evidence>
<name>A0ACB9DK48_ARCLA</name>
<protein>
    <submittedName>
        <fullName evidence="1">Uncharacterized protein</fullName>
    </submittedName>
</protein>
<keyword evidence="2" id="KW-1185">Reference proteome</keyword>
<reference evidence="2" key="1">
    <citation type="journal article" date="2022" name="Mol. Ecol. Resour.">
        <title>The genomes of chicory, endive, great burdock and yacon provide insights into Asteraceae palaeo-polyploidization history and plant inulin production.</title>
        <authorList>
            <person name="Fan W."/>
            <person name="Wang S."/>
            <person name="Wang H."/>
            <person name="Wang A."/>
            <person name="Jiang F."/>
            <person name="Liu H."/>
            <person name="Zhao H."/>
            <person name="Xu D."/>
            <person name="Zhang Y."/>
        </authorList>
    </citation>
    <scope>NUCLEOTIDE SEQUENCE [LARGE SCALE GENOMIC DNA]</scope>
    <source>
        <strain evidence="2">cv. Niubang</strain>
    </source>
</reference>
<sequence>MDVVHQGRRNHCGIHRLFQIKRFWKVRTLTIYDGGGHDDGNGSSGKEKRRYASHFWSTFGSHHRMLQKVVRWMEEVVGDGELRKEKGDGDAWSLGLFSGEVNLRW</sequence>
<proteinExistence type="predicted"/>
<evidence type="ECO:0000313" key="1">
    <source>
        <dbReference type="EMBL" id="KAI3746932.1"/>
    </source>
</evidence>
<dbReference type="Proteomes" id="UP001055879">
    <property type="component" value="Linkage Group LG03"/>
</dbReference>
<gene>
    <name evidence="1" type="ORF">L6452_09374</name>
</gene>
<accession>A0ACB9DK48</accession>
<organism evidence="1 2">
    <name type="scientific">Arctium lappa</name>
    <name type="common">Greater burdock</name>
    <name type="synonym">Lappa major</name>
    <dbReference type="NCBI Taxonomy" id="4217"/>
    <lineage>
        <taxon>Eukaryota</taxon>
        <taxon>Viridiplantae</taxon>
        <taxon>Streptophyta</taxon>
        <taxon>Embryophyta</taxon>
        <taxon>Tracheophyta</taxon>
        <taxon>Spermatophyta</taxon>
        <taxon>Magnoliopsida</taxon>
        <taxon>eudicotyledons</taxon>
        <taxon>Gunneridae</taxon>
        <taxon>Pentapetalae</taxon>
        <taxon>asterids</taxon>
        <taxon>campanulids</taxon>
        <taxon>Asterales</taxon>
        <taxon>Asteraceae</taxon>
        <taxon>Carduoideae</taxon>
        <taxon>Cardueae</taxon>
        <taxon>Arctiinae</taxon>
        <taxon>Arctium</taxon>
    </lineage>
</organism>